<dbReference type="GO" id="GO:0016743">
    <property type="term" value="F:carboxyl- or carbamoyltransferase activity"/>
    <property type="evidence" value="ECO:0007669"/>
    <property type="project" value="UniProtKB-UniRule"/>
</dbReference>
<dbReference type="GO" id="GO:0009317">
    <property type="term" value="C:acetyl-CoA carboxylase complex"/>
    <property type="evidence" value="ECO:0007669"/>
    <property type="project" value="InterPro"/>
</dbReference>
<dbReference type="AlphaFoldDB" id="A0A851GBX1"/>
<evidence type="ECO:0000313" key="13">
    <source>
        <dbReference type="EMBL" id="NWK54679.1"/>
    </source>
</evidence>
<dbReference type="PANTHER" id="PTHR42853:SF3">
    <property type="entry name" value="ACETYL-COENZYME A CARBOXYLASE CARBOXYL TRANSFERASE SUBUNIT ALPHA, CHLOROPLASTIC"/>
    <property type="match status" value="1"/>
</dbReference>
<keyword evidence="6 10" id="KW-0067">ATP-binding</keyword>
<dbReference type="GO" id="GO:0006633">
    <property type="term" value="P:fatty acid biosynthetic process"/>
    <property type="evidence" value="ECO:0007669"/>
    <property type="project" value="UniProtKB-KW"/>
</dbReference>
<keyword evidence="10" id="KW-0963">Cytoplasm</keyword>
<dbReference type="InterPro" id="IPR011763">
    <property type="entry name" value="COA_CT_C"/>
</dbReference>
<comment type="subcellular location">
    <subcellularLocation>
        <location evidence="10">Cytoplasm</location>
    </subcellularLocation>
</comment>
<dbReference type="GO" id="GO:0003989">
    <property type="term" value="F:acetyl-CoA carboxylase activity"/>
    <property type="evidence" value="ECO:0007669"/>
    <property type="project" value="InterPro"/>
</dbReference>
<dbReference type="NCBIfam" id="TIGR00513">
    <property type="entry name" value="accA"/>
    <property type="match status" value="1"/>
</dbReference>
<dbReference type="InterPro" id="IPR001095">
    <property type="entry name" value="Acetyl_CoA_COase_a_su"/>
</dbReference>
<keyword evidence="5 10" id="KW-0276">Fatty acid metabolism</keyword>
<comment type="pathway">
    <text evidence="1 10">Lipid metabolism; malonyl-CoA biosynthesis; malonyl-CoA from acetyl-CoA: step 1/1.</text>
</comment>
<keyword evidence="2 10" id="KW-0444">Lipid biosynthesis</keyword>
<dbReference type="SUPFAM" id="SSF52096">
    <property type="entry name" value="ClpP/crotonase"/>
    <property type="match status" value="1"/>
</dbReference>
<evidence type="ECO:0000256" key="2">
    <source>
        <dbReference type="ARBA" id="ARBA00022516"/>
    </source>
</evidence>
<keyword evidence="3 10" id="KW-0808">Transferase</keyword>
<keyword evidence="7 10" id="KW-0443">Lipid metabolism</keyword>
<accession>A0A851GBX1</accession>
<keyword evidence="11" id="KW-0175">Coiled coil</keyword>
<comment type="similarity">
    <text evidence="10">Belongs to the AccA family.</text>
</comment>
<name>A0A851GBX1_9BACT</name>
<dbReference type="RefSeq" id="WP_178931190.1">
    <property type="nucleotide sequence ID" value="NZ_JACBAZ010000001.1"/>
</dbReference>
<evidence type="ECO:0000256" key="3">
    <source>
        <dbReference type="ARBA" id="ARBA00022679"/>
    </source>
</evidence>
<organism evidence="13 14">
    <name type="scientific">Oceaniferula marina</name>
    <dbReference type="NCBI Taxonomy" id="2748318"/>
    <lineage>
        <taxon>Bacteria</taxon>
        <taxon>Pseudomonadati</taxon>
        <taxon>Verrucomicrobiota</taxon>
        <taxon>Verrucomicrobiia</taxon>
        <taxon>Verrucomicrobiales</taxon>
        <taxon>Verrucomicrobiaceae</taxon>
        <taxon>Oceaniferula</taxon>
    </lineage>
</organism>
<evidence type="ECO:0000256" key="4">
    <source>
        <dbReference type="ARBA" id="ARBA00022741"/>
    </source>
</evidence>
<dbReference type="EC" id="2.1.3.15" evidence="10"/>
<keyword evidence="8 10" id="KW-0275">Fatty acid biosynthesis</keyword>
<dbReference type="UniPathway" id="UPA00655">
    <property type="reaction ID" value="UER00711"/>
</dbReference>
<evidence type="ECO:0000259" key="12">
    <source>
        <dbReference type="PROSITE" id="PS50989"/>
    </source>
</evidence>
<keyword evidence="14" id="KW-1185">Reference proteome</keyword>
<feature type="domain" description="CoA carboxyltransferase C-terminal" evidence="12">
    <location>
        <begin position="37"/>
        <end position="291"/>
    </location>
</feature>
<dbReference type="NCBIfam" id="NF004344">
    <property type="entry name" value="PRK05724.1"/>
    <property type="match status" value="1"/>
</dbReference>
<evidence type="ECO:0000256" key="11">
    <source>
        <dbReference type="SAM" id="Coils"/>
    </source>
</evidence>
<dbReference type="GO" id="GO:0005524">
    <property type="term" value="F:ATP binding"/>
    <property type="evidence" value="ECO:0007669"/>
    <property type="project" value="UniProtKB-KW"/>
</dbReference>
<evidence type="ECO:0000256" key="9">
    <source>
        <dbReference type="ARBA" id="ARBA00049152"/>
    </source>
</evidence>
<dbReference type="InterPro" id="IPR029045">
    <property type="entry name" value="ClpP/crotonase-like_dom_sf"/>
</dbReference>
<proteinExistence type="inferred from homology"/>
<dbReference type="NCBIfam" id="NF041504">
    <property type="entry name" value="AccA_sub"/>
    <property type="match status" value="1"/>
</dbReference>
<keyword evidence="13" id="KW-0436">Ligase</keyword>
<evidence type="ECO:0000256" key="10">
    <source>
        <dbReference type="HAMAP-Rule" id="MF_00823"/>
    </source>
</evidence>
<dbReference type="HAMAP" id="MF_00823">
    <property type="entry name" value="AcetylCoA_CT_alpha"/>
    <property type="match status" value="1"/>
</dbReference>
<dbReference type="Gene3D" id="3.90.226.10">
    <property type="entry name" value="2-enoyl-CoA Hydratase, Chain A, domain 1"/>
    <property type="match status" value="1"/>
</dbReference>
<evidence type="ECO:0000256" key="5">
    <source>
        <dbReference type="ARBA" id="ARBA00022832"/>
    </source>
</evidence>
<feature type="coiled-coil region" evidence="11">
    <location>
        <begin position="10"/>
        <end position="48"/>
    </location>
</feature>
<dbReference type="Proteomes" id="UP000557872">
    <property type="component" value="Unassembled WGS sequence"/>
</dbReference>
<evidence type="ECO:0000256" key="6">
    <source>
        <dbReference type="ARBA" id="ARBA00022840"/>
    </source>
</evidence>
<comment type="subunit">
    <text evidence="10">Acetyl-CoA carboxylase is a heterohexamer composed of biotin carboxyl carrier protein (AccB), biotin carboxylase (AccC) and two subunits each of ACCase subunit alpha (AccA) and ACCase subunit beta (AccD).</text>
</comment>
<comment type="catalytic activity">
    <reaction evidence="9 10">
        <text>N(6)-carboxybiotinyl-L-lysyl-[protein] + acetyl-CoA = N(6)-biotinyl-L-lysyl-[protein] + malonyl-CoA</text>
        <dbReference type="Rhea" id="RHEA:54728"/>
        <dbReference type="Rhea" id="RHEA-COMP:10505"/>
        <dbReference type="Rhea" id="RHEA-COMP:10506"/>
        <dbReference type="ChEBI" id="CHEBI:57288"/>
        <dbReference type="ChEBI" id="CHEBI:57384"/>
        <dbReference type="ChEBI" id="CHEBI:83144"/>
        <dbReference type="ChEBI" id="CHEBI:83145"/>
        <dbReference type="EC" id="2.1.3.15"/>
    </reaction>
</comment>
<dbReference type="Pfam" id="PF03255">
    <property type="entry name" value="ACCA"/>
    <property type="match status" value="1"/>
</dbReference>
<evidence type="ECO:0000313" key="14">
    <source>
        <dbReference type="Proteomes" id="UP000557872"/>
    </source>
</evidence>
<evidence type="ECO:0000256" key="1">
    <source>
        <dbReference type="ARBA" id="ARBA00004956"/>
    </source>
</evidence>
<keyword evidence="4 10" id="KW-0547">Nucleotide-binding</keyword>
<comment type="caution">
    <text evidence="13">The sequence shown here is derived from an EMBL/GenBank/DDBJ whole genome shotgun (WGS) entry which is preliminary data.</text>
</comment>
<evidence type="ECO:0000256" key="8">
    <source>
        <dbReference type="ARBA" id="ARBA00023160"/>
    </source>
</evidence>
<dbReference type="PRINTS" id="PR01069">
    <property type="entry name" value="ACCCTRFRASEA"/>
</dbReference>
<dbReference type="PANTHER" id="PTHR42853">
    <property type="entry name" value="ACETYL-COENZYME A CARBOXYLASE CARBOXYL TRANSFERASE SUBUNIT ALPHA"/>
    <property type="match status" value="1"/>
</dbReference>
<reference evidence="13 14" key="1">
    <citation type="submission" date="2020-07" db="EMBL/GenBank/DDBJ databases">
        <title>Roseicoccus Jingziensis gen. nov., sp. nov., isolated from coastal seawater.</title>
        <authorList>
            <person name="Feng X."/>
        </authorList>
    </citation>
    <scope>NUCLEOTIDE SEQUENCE [LARGE SCALE GENOMIC DNA]</scope>
    <source>
        <strain evidence="13 14">N1E253</strain>
    </source>
</reference>
<evidence type="ECO:0000256" key="7">
    <source>
        <dbReference type="ARBA" id="ARBA00023098"/>
    </source>
</evidence>
<dbReference type="GO" id="GO:2001295">
    <property type="term" value="P:malonyl-CoA biosynthetic process"/>
    <property type="evidence" value="ECO:0007669"/>
    <property type="project" value="UniProtKB-UniRule"/>
</dbReference>
<sequence length="317" mass="35551">MKPLDFEKPVAELEQELSKLKKKASSQNIDMSDEIARMEEKLEGTRKRIYEELSPWHRVQIARHTNRPFMLDYVEHVFEDFCELHGDRHIGDDSAMPGGFATLGGKKVVVIGHQKGRDTKENLLRNFGSAHPEGYRKSMRLMRLAEKFNLPVVALVDTPGAFPGIGAEERNIAEAIAFNLREMMTLKVPTVTVVLGEGGSGGALGIGVTDRVLMMENAYYSVISPEGCAAILWKHRKHAPEAAEAMKISAPDLGELGLIDEVVPEPIGGAHHDHEEAARNLRDAVLKQIEQLEQLSSEELLQQRYEKYRKYGEWQGE</sequence>
<protein>
    <recommendedName>
        <fullName evidence="10">Acetyl-coenzyme A carboxylase carboxyl transferase subunit alpha</fullName>
        <shortName evidence="10">ACCase subunit alpha</shortName>
        <shortName evidence="10">Acetyl-CoA carboxylase carboxyltransferase subunit alpha</shortName>
        <ecNumber evidence="10">2.1.3.15</ecNumber>
    </recommendedName>
</protein>
<dbReference type="PROSITE" id="PS50989">
    <property type="entry name" value="COA_CT_CTER"/>
    <property type="match status" value="1"/>
</dbReference>
<dbReference type="EMBL" id="JACBAZ010000001">
    <property type="protein sequence ID" value="NWK54679.1"/>
    <property type="molecule type" value="Genomic_DNA"/>
</dbReference>
<comment type="function">
    <text evidence="10">Component of the acetyl coenzyme A carboxylase (ACC) complex. First, biotin carboxylase catalyzes the carboxylation of biotin on its carrier protein (BCCP) and then the CO(2) group is transferred by the carboxyltransferase to acetyl-CoA to form malonyl-CoA.</text>
</comment>
<gene>
    <name evidence="10" type="primary">accA</name>
    <name evidence="13" type="ORF">HW115_03590</name>
</gene>